<accession>A0A6J5E2M6</accession>
<dbReference type="Proteomes" id="UP000494135">
    <property type="component" value="Unassembled WGS sequence"/>
</dbReference>
<evidence type="ECO:0000313" key="4">
    <source>
        <dbReference type="Proteomes" id="UP000494135"/>
    </source>
</evidence>
<dbReference type="AlphaFoldDB" id="A0A6J5E2M6"/>
<sequence length="56" mass="5768">MSAWRSAAMKARWWWSVLLAALLGASAVAHACDSYGSSGSQPGSGDATQGKSGYGY</sequence>
<protein>
    <recommendedName>
        <fullName evidence="5">Lipoprotein</fullName>
    </recommendedName>
</protein>
<evidence type="ECO:0000313" key="3">
    <source>
        <dbReference type="EMBL" id="CAB3760708.1"/>
    </source>
</evidence>
<organism evidence="3 4">
    <name type="scientific">Burkholderia puraquae</name>
    <dbReference type="NCBI Taxonomy" id="1904757"/>
    <lineage>
        <taxon>Bacteria</taxon>
        <taxon>Pseudomonadati</taxon>
        <taxon>Pseudomonadota</taxon>
        <taxon>Betaproteobacteria</taxon>
        <taxon>Burkholderiales</taxon>
        <taxon>Burkholderiaceae</taxon>
        <taxon>Burkholderia</taxon>
        <taxon>Burkholderia cepacia complex</taxon>
    </lineage>
</organism>
<evidence type="ECO:0008006" key="5">
    <source>
        <dbReference type="Google" id="ProtNLM"/>
    </source>
</evidence>
<feature type="compositionally biased region" description="Polar residues" evidence="1">
    <location>
        <begin position="46"/>
        <end position="56"/>
    </location>
</feature>
<keyword evidence="2" id="KW-0732">Signal</keyword>
<feature type="region of interest" description="Disordered" evidence="1">
    <location>
        <begin position="32"/>
        <end position="56"/>
    </location>
</feature>
<feature type="compositionally biased region" description="Low complexity" evidence="1">
    <location>
        <begin position="32"/>
        <end position="45"/>
    </location>
</feature>
<feature type="signal peptide" evidence="2">
    <location>
        <begin position="1"/>
        <end position="31"/>
    </location>
</feature>
<dbReference type="EMBL" id="CADIKG010000010">
    <property type="protein sequence ID" value="CAB3760708.1"/>
    <property type="molecule type" value="Genomic_DNA"/>
</dbReference>
<gene>
    <name evidence="3" type="ORF">LMG29660_04062</name>
</gene>
<proteinExistence type="predicted"/>
<reference evidence="3 4" key="1">
    <citation type="submission" date="2020-04" db="EMBL/GenBank/DDBJ databases">
        <authorList>
            <person name="De Canck E."/>
        </authorList>
    </citation>
    <scope>NUCLEOTIDE SEQUENCE [LARGE SCALE GENOMIC DNA]</scope>
    <source>
        <strain evidence="3 4">LMG 29660</strain>
    </source>
</reference>
<evidence type="ECO:0000256" key="2">
    <source>
        <dbReference type="SAM" id="SignalP"/>
    </source>
</evidence>
<evidence type="ECO:0000256" key="1">
    <source>
        <dbReference type="SAM" id="MobiDB-lite"/>
    </source>
</evidence>
<feature type="chain" id="PRO_5027009660" description="Lipoprotein" evidence="2">
    <location>
        <begin position="32"/>
        <end position="56"/>
    </location>
</feature>
<name>A0A6J5E2M6_9BURK</name>